<dbReference type="Pfam" id="PF05489">
    <property type="entry name" value="Phage_tail_X"/>
    <property type="match status" value="1"/>
</dbReference>
<reference evidence="2" key="1">
    <citation type="submission" date="2019-09" db="EMBL/GenBank/DDBJ databases">
        <title>Isolation and complete genome sequencing of Methylocystis species.</title>
        <authorList>
            <person name="Rumah B.L."/>
            <person name="Stead C.E."/>
            <person name="Stevens B.C."/>
            <person name="Minton N.P."/>
            <person name="Grosse-Honebrink A."/>
            <person name="Zhang Y."/>
        </authorList>
    </citation>
    <scope>NUCLEOTIDE SEQUENCE [LARGE SCALE GENOMIC DNA]</scope>
    <source>
        <strain evidence="2">BRCS1</strain>
    </source>
</reference>
<dbReference type="Proteomes" id="UP000424673">
    <property type="component" value="Chromosome"/>
</dbReference>
<protein>
    <submittedName>
        <fullName evidence="1">Phage tail protein</fullName>
    </submittedName>
</protein>
<proteinExistence type="predicted"/>
<name>A0ABX6EHY6_9HYPH</name>
<dbReference type="EMBL" id="CP044328">
    <property type="protein sequence ID" value="QGM93765.1"/>
    <property type="molecule type" value="Genomic_DNA"/>
</dbReference>
<reference evidence="1 2" key="2">
    <citation type="journal article" date="2021" name="AMB Express">
        <title>Isolation and characterisation of Methylocystis spp. for poly-3-hydroxybutyrate production using waste methane feedstocks.</title>
        <authorList>
            <person name="Rumah B.L."/>
            <person name="Stead C.E."/>
            <person name="Claxton Stevens B.H."/>
            <person name="Minton N.P."/>
            <person name="Grosse-Honebrink A."/>
            <person name="Zhang Y."/>
        </authorList>
    </citation>
    <scope>NUCLEOTIDE SEQUENCE [LARGE SCALE GENOMIC DNA]</scope>
    <source>
        <strain evidence="1 2">BRCS1</strain>
    </source>
</reference>
<sequence>MKRLIIEPVRLDILAKEQMGSERDGALEALLDANPGLAKEGPFVVAPRFVEIPPTPEKPTVPNVNPWD</sequence>
<gene>
    <name evidence="1" type="ORF">F7D13_06850</name>
</gene>
<organism evidence="1 2">
    <name type="scientific">Methylocystis rosea</name>
    <dbReference type="NCBI Taxonomy" id="173366"/>
    <lineage>
        <taxon>Bacteria</taxon>
        <taxon>Pseudomonadati</taxon>
        <taxon>Pseudomonadota</taxon>
        <taxon>Alphaproteobacteria</taxon>
        <taxon>Hyphomicrobiales</taxon>
        <taxon>Methylocystaceae</taxon>
        <taxon>Methylocystis</taxon>
    </lineage>
</organism>
<dbReference type="RefSeq" id="WP_154451526.1">
    <property type="nucleotide sequence ID" value="NZ_CP044328.1"/>
</dbReference>
<evidence type="ECO:0000313" key="1">
    <source>
        <dbReference type="EMBL" id="QGM93765.1"/>
    </source>
</evidence>
<keyword evidence="2" id="KW-1185">Reference proteome</keyword>
<evidence type="ECO:0000313" key="2">
    <source>
        <dbReference type="Proteomes" id="UP000424673"/>
    </source>
</evidence>
<accession>A0ABX6EHY6</accession>
<dbReference type="InterPro" id="IPR008861">
    <property type="entry name" value="GpX-like"/>
</dbReference>